<dbReference type="PIRSF" id="PIRSF006692">
    <property type="entry name" value="TF_HTH_AF0396_prd"/>
    <property type="match status" value="1"/>
</dbReference>
<dbReference type="CDD" id="cd00090">
    <property type="entry name" value="HTH_ARSR"/>
    <property type="match status" value="1"/>
</dbReference>
<proteinExistence type="predicted"/>
<protein>
    <submittedName>
        <fullName evidence="3">Transcriptional regulator, ArsR family</fullName>
    </submittedName>
</protein>
<evidence type="ECO:0000313" key="4">
    <source>
        <dbReference type="Proteomes" id="UP000003489"/>
    </source>
</evidence>
<evidence type="ECO:0000259" key="1">
    <source>
        <dbReference type="Pfam" id="PF08350"/>
    </source>
</evidence>
<dbReference type="InterPro" id="IPR036390">
    <property type="entry name" value="WH_DNA-bd_sf"/>
</dbReference>
<dbReference type="Pfam" id="PF25213">
    <property type="entry name" value="HVO_A0261_N"/>
    <property type="match status" value="1"/>
</dbReference>
<dbReference type="PATRIC" id="fig|483214.13.peg.701"/>
<dbReference type="InterPro" id="IPR016490">
    <property type="entry name" value="Tscrpt_reg_HTH_AF0396-typ3"/>
</dbReference>
<evidence type="ECO:0000259" key="2">
    <source>
        <dbReference type="Pfam" id="PF25213"/>
    </source>
</evidence>
<dbReference type="SUPFAM" id="SSF46785">
    <property type="entry name" value="Winged helix' DNA-binding domain"/>
    <property type="match status" value="1"/>
</dbReference>
<dbReference type="AlphaFoldDB" id="B9AEF0"/>
<dbReference type="InterPro" id="IPR036388">
    <property type="entry name" value="WH-like_DNA-bd_sf"/>
</dbReference>
<feature type="domain" description="Methanogenesis regulatory protein FilR1 middle" evidence="1">
    <location>
        <begin position="146"/>
        <end position="275"/>
    </location>
</feature>
<dbReference type="InterPro" id="IPR013561">
    <property type="entry name" value="FilR1_middle_dom"/>
</dbReference>
<dbReference type="Proteomes" id="UP000003489">
    <property type="component" value="Unassembled WGS sequence"/>
</dbReference>
<feature type="domain" description="HVO-A0261-like N-terminal" evidence="2">
    <location>
        <begin position="25"/>
        <end position="104"/>
    </location>
</feature>
<dbReference type="InterPro" id="IPR011991">
    <property type="entry name" value="ArsR-like_HTH"/>
</dbReference>
<comment type="caution">
    <text evidence="3">The sequence shown here is derived from an EMBL/GenBank/DDBJ whole genome shotgun (WGS) entry which is preliminary data.</text>
</comment>
<reference evidence="3 4" key="1">
    <citation type="submission" date="2008-10" db="EMBL/GenBank/DDBJ databases">
        <authorList>
            <person name="Fulton L."/>
            <person name="Clifton S."/>
            <person name="Fulton B."/>
            <person name="Xu J."/>
            <person name="Minx P."/>
            <person name="Pepin K.H."/>
            <person name="Johnson M."/>
            <person name="Bhonagiri V."/>
            <person name="Nash W.E."/>
            <person name="Mardis E.R."/>
            <person name="Wilson R.K."/>
        </authorList>
    </citation>
    <scope>NUCLEOTIDE SEQUENCE [LARGE SCALE GENOMIC DNA]</scope>
    <source>
        <strain evidence="3 4">DSM 2375</strain>
    </source>
</reference>
<dbReference type="Gene3D" id="1.10.10.10">
    <property type="entry name" value="Winged helix-like DNA-binding domain superfamily/Winged helix DNA-binding domain"/>
    <property type="match status" value="1"/>
</dbReference>
<evidence type="ECO:0000313" key="3">
    <source>
        <dbReference type="EMBL" id="EEE41840.1"/>
    </source>
</evidence>
<dbReference type="InterPro" id="IPR057527">
    <property type="entry name" value="HVO_A0261-like_N"/>
</dbReference>
<dbReference type="HOGENOM" id="CLU_062767_0_0_2"/>
<organism evidence="3 4">
    <name type="scientific">Methanobrevibacter smithii DSM 2375</name>
    <dbReference type="NCBI Taxonomy" id="483214"/>
    <lineage>
        <taxon>Archaea</taxon>
        <taxon>Methanobacteriati</taxon>
        <taxon>Methanobacteriota</taxon>
        <taxon>Methanomada group</taxon>
        <taxon>Methanobacteria</taxon>
        <taxon>Methanobacteriales</taxon>
        <taxon>Methanobacteriaceae</taxon>
        <taxon>Methanobrevibacter</taxon>
    </lineage>
</organism>
<dbReference type="EMBL" id="ABYW01000005">
    <property type="protein sequence ID" value="EEE41840.1"/>
    <property type="molecule type" value="Genomic_DNA"/>
</dbReference>
<accession>B9AEF0</accession>
<reference evidence="3 4" key="2">
    <citation type="submission" date="2008-11" db="EMBL/GenBank/DDBJ databases">
        <title>Draft genome sequence of Methanobrevibacter smithii (DSM 2375).</title>
        <authorList>
            <person name="Sudarsanam P."/>
            <person name="Ley R."/>
            <person name="Guruge J."/>
            <person name="Turnbaugh P.J."/>
            <person name="Mahowald M."/>
            <person name="Liep D."/>
            <person name="Gordon J."/>
        </authorList>
    </citation>
    <scope>NUCLEOTIDE SEQUENCE [LARGE SCALE GENOMIC DNA]</scope>
    <source>
        <strain evidence="3 4">DSM 2375</strain>
    </source>
</reference>
<gene>
    <name evidence="3" type="ORF">METSMIALI_00729</name>
</gene>
<sequence>MKIGVHIEKLNEAKMMSTKVENINQKIQFLTKSGIRLHILNILSKNPQNIKELVNTTQITYSTLSSNLHKLQQEKYIQKIKNKYYLTQTTKMYLNIILEFKNAIKLINQFDEFWDKHDVKQINLDSLKNITSLHDSQLIKTTPIDIYKTHNTIKGQLLMSYNIKAIFPYLHPDYPVIIEQVLQKGGNVELIINDEIFESLMDNIETEIKKKSIRNGCLKVHELKENLNLYLIISDKNTNLGLFKSDGSFDQNRLLTSENQQAIKWANNLFENVKANW</sequence>
<dbReference type="Pfam" id="PF08350">
    <property type="entry name" value="FilR1_middle"/>
    <property type="match status" value="1"/>
</dbReference>
<name>B9AEF0_METSM</name>